<feature type="domain" description="SD-repeat containing protein B" evidence="7">
    <location>
        <begin position="717"/>
        <end position="795"/>
    </location>
</feature>
<feature type="domain" description="SD-repeat containing protein B" evidence="7">
    <location>
        <begin position="930"/>
        <end position="1008"/>
    </location>
</feature>
<feature type="domain" description="SD-repeat containing protein B" evidence="7">
    <location>
        <begin position="603"/>
        <end position="689"/>
    </location>
</feature>
<feature type="domain" description="DUF7507" evidence="8">
    <location>
        <begin position="497"/>
        <end position="587"/>
    </location>
</feature>
<dbReference type="EMBL" id="JACHJS010000001">
    <property type="protein sequence ID" value="MBB4962917.1"/>
    <property type="molecule type" value="Genomic_DNA"/>
</dbReference>
<feature type="region of interest" description="Disordered" evidence="4">
    <location>
        <begin position="670"/>
        <end position="732"/>
    </location>
</feature>
<dbReference type="SUPFAM" id="SSF117074">
    <property type="entry name" value="Hypothetical protein PA1324"/>
    <property type="match status" value="10"/>
</dbReference>
<dbReference type="GO" id="GO:0005975">
    <property type="term" value="P:carbohydrate metabolic process"/>
    <property type="evidence" value="ECO:0007669"/>
    <property type="project" value="UniProtKB-ARBA"/>
</dbReference>
<feature type="compositionally biased region" description="Polar residues" evidence="4">
    <location>
        <begin position="680"/>
        <end position="691"/>
    </location>
</feature>
<gene>
    <name evidence="9" type="ORF">F4559_000276</name>
</gene>
<feature type="signal peptide" evidence="6">
    <location>
        <begin position="1"/>
        <end position="33"/>
    </location>
</feature>
<dbReference type="PROSITE" id="PS51257">
    <property type="entry name" value="PROKAR_LIPOPROTEIN"/>
    <property type="match status" value="1"/>
</dbReference>
<evidence type="ECO:0000256" key="6">
    <source>
        <dbReference type="SAM" id="SignalP"/>
    </source>
</evidence>
<dbReference type="PANTHER" id="PTHR23303">
    <property type="entry name" value="CARBOXYPEPTIDASE REGULATORY REGION-CONTAINING"/>
    <property type="match status" value="1"/>
</dbReference>
<dbReference type="InterPro" id="IPR055354">
    <property type="entry name" value="DUF7507"/>
</dbReference>
<feature type="domain" description="SD-repeat containing protein B" evidence="7">
    <location>
        <begin position="1997"/>
        <end position="2073"/>
    </location>
</feature>
<dbReference type="Pfam" id="PF13620">
    <property type="entry name" value="CarboxypepD_reg"/>
    <property type="match status" value="4"/>
</dbReference>
<dbReference type="GO" id="GO:0005576">
    <property type="term" value="C:extracellular region"/>
    <property type="evidence" value="ECO:0007669"/>
    <property type="project" value="UniProtKB-SubCell"/>
</dbReference>
<dbReference type="InterPro" id="IPR013783">
    <property type="entry name" value="Ig-like_fold"/>
</dbReference>
<dbReference type="Pfam" id="PF17210">
    <property type="entry name" value="SdrD_B"/>
    <property type="match status" value="11"/>
</dbReference>
<evidence type="ECO:0000259" key="8">
    <source>
        <dbReference type="Pfam" id="PF24346"/>
    </source>
</evidence>
<dbReference type="InterPro" id="IPR051417">
    <property type="entry name" value="SDr/BOS_complex"/>
</dbReference>
<keyword evidence="2" id="KW-0964">Secreted</keyword>
<dbReference type="InterPro" id="IPR008969">
    <property type="entry name" value="CarboxyPept-like_regulatory"/>
</dbReference>
<organism evidence="9 10">
    <name type="scientific">Saccharothrix violaceirubra</name>
    <dbReference type="NCBI Taxonomy" id="413306"/>
    <lineage>
        <taxon>Bacteria</taxon>
        <taxon>Bacillati</taxon>
        <taxon>Actinomycetota</taxon>
        <taxon>Actinomycetes</taxon>
        <taxon>Pseudonocardiales</taxon>
        <taxon>Pseudonocardiaceae</taxon>
        <taxon>Saccharothrix</taxon>
    </lineage>
</organism>
<dbReference type="Pfam" id="PF24346">
    <property type="entry name" value="DUF7507"/>
    <property type="match status" value="1"/>
</dbReference>
<evidence type="ECO:0000256" key="5">
    <source>
        <dbReference type="SAM" id="Phobius"/>
    </source>
</evidence>
<feature type="transmembrane region" description="Helical" evidence="5">
    <location>
        <begin position="2459"/>
        <end position="2485"/>
    </location>
</feature>
<dbReference type="NCBIfam" id="TIGR01451">
    <property type="entry name" value="B_ant_repeat"/>
    <property type="match status" value="2"/>
</dbReference>
<feature type="domain" description="SD-repeat containing protein B" evidence="7">
    <location>
        <begin position="1142"/>
        <end position="1215"/>
    </location>
</feature>
<evidence type="ECO:0000313" key="10">
    <source>
        <dbReference type="Proteomes" id="UP000542674"/>
    </source>
</evidence>
<evidence type="ECO:0000256" key="1">
    <source>
        <dbReference type="ARBA" id="ARBA00004613"/>
    </source>
</evidence>
<evidence type="ECO:0000259" key="7">
    <source>
        <dbReference type="Pfam" id="PF17210"/>
    </source>
</evidence>
<name>A0A7W7SXS2_9PSEU</name>
<feature type="region of interest" description="Disordered" evidence="4">
    <location>
        <begin position="1947"/>
        <end position="1975"/>
    </location>
</feature>
<dbReference type="Proteomes" id="UP000542674">
    <property type="component" value="Unassembled WGS sequence"/>
</dbReference>
<evidence type="ECO:0000313" key="9">
    <source>
        <dbReference type="EMBL" id="MBB4962917.1"/>
    </source>
</evidence>
<sequence>MARSRFSRRIAAALVSAGVVACSVVVSAPTANAAVVRPFTLNFNEEVYGDFIEVGNTVTTCPSGADPIDPLTAEPHENCDTAQGGTLPNANAGNDAYYMRWYDVDGQGNTVNSTRASITIPPGARVDYARLNWAGDTGTIRLADGTVSPTPGCSTRQFLGGAGTSNLPSGTPESTSVRVTIGGGTQTSYAPQVISRDALANVPNSQPQFYSAYANVTSQFAAAPTGSAQTITVGNIWTPEGFGCFGGWSLVLVYAYDQPDATYAPTKREIFLYDGHVRQSSADPATTTTVSGFRVAANGVRAGLTAFEGDANITGDQFSINGTAVTEPLPGGSDTNYFVSNSNGDTTPSTVNNLSVDAKEFPTTLLPVGSTSATLTFSTSGDTYMATNLVLSVPIPSVSLKKVVTSATTVRPGDTVNYEITVVAPGSSNAVGVSVADPLASGCNRAIGNLTAGTPYVYTCSGPAPDDDFTNVATASGLSDFGDPVTGSGQAAVTVINPELTITKVPDQSTYTTGQTITFTITVTNTGNSALTNVSVADPGVPSCASLPQPLAEGGSFTYTCTATAPLASDTNTATVTGTDALNGPVTASATASAPTPSVVTGRVFSDRNNNGVFESGQGDTGILGVPVRLLGSTTAGVPVDTTVNTIANGTYTFTNVVAGTYSIIESTQPVDFDDGIDTPGTSSSPSSNDRFTLVKAGGVDSTGNNFAERPTSSLSGSVYEDTNGNGSRDGGEPGLYGVAVSLFGTDSAGNSVSFATSTVSDGLYSFQGLRPGSYLLAEETQPASYADGAEEAGTAGGVPNGGDAIININLDPRTDGTGYTFGEYVGATLTGRVFDDGGNGIPNVQINIAGPGAFTTTTGPDGTYSFSNLPPGTYTVTEVQPVGYGDGAETAGTAGGIPGPIATDQITNIVLPSRATASGYTFAEDRGSLAGTVYEDIDNDGVKDIGENGLSGVFVTLTGTDYLGRGVNINTLTAANGTYSFANLVGGSYTLTEVQPGAFADGKETIGNSGGVLSPPNSITTIPLAGGFDATGYLFGEFVAATLSGRVVDDAGTGIAGVVISATNGDGTVTATTIADGTYSFPSLPPGTYTITEAQPTGYGDSTDTVGSAGGTYSAPDSFVGVVLPSATTATGYEFTEDRASLAGTVYEDLNGNGTKQPLEPGIAGVTVALTGLDALSAPVSLTTTTGSDGTFLFEGLLGGTYTLTETTPATYADGIDVPGSAGGTANPPDSIVTIPLGGGVEGDGYLFAEYKGVGLSGSVVNDQGNGIAGVTLTLTGPGGPYTQVTANDGTYAFTNLPPGTYTLVETQPLGYADGTETVGTAGGTATDNQIAGIVIPSGGSATGYQFAEDRGSLSGTVYEDADGSGTKQPLEPGIAGVTVTLTGLDAASNSVSLTTTTGSDGTYTFTGLLGGTYTVTETTPATYTDGIDVVGSAGGTLEPPDSIVSIGLDPGEDATGYLFGDYKGASLAGSVLDDGGNGISGVTVTLTGPGGPFTATTDSSGTFSFTGLAPGTYALSEAQPTGYGDGAETAGTAGGTTSDNLISAIVLTSGTAATGYSFAEDRGSLAGSVFEDQNGNGSRQIGEPGIENVTVTLTGTAVGGASVSLTTTTAVDGGYVFENLVGGTYTVAEPTQPTGYLDGVDTAGTSGGTATPPDSIVNLTLAGGADATGYLFSEYVGTSISGYVLDDAEDGVAGVTITLTGPGGPFTVQTGSDGLWAFLGLAPGTYTVTETQPLGYLDGPDTAGTAGGTPGSDAFTGIVLVSGQVATGYTFTEDRGSIAGIVFDDLDGDGVLDLGEVGIPGVTLTLTGTDDASGAVTLTAVTDSGGNYTFDVIGGTYAITETQPTAFVDGTETAGTAGGEIEPPDSIVAIDLDPGEDATGYLFADLKGASVSGYVLDQNGDGIAGVTITLVGPTAGASVPPPSQTTVTNSEGFFQFLGLKPGSYSLIESQPPGYQDGGDQAGDGGGSAGNDTITDIELSPGQEAQDYEFAEVSGSIAGTVFVDKDDDGVLDPGEVGIEGVQLALLPDGNPPVTLTTTDQDGNFVFTNLAAGEYTIAENQPTGYGQGQVVVGTGGGTVEGDVIEGIVVPTGQAVTEYLFAELAGTISGVVWEDDNGDGELAGEPGRLAGVTIVLQDDEGTEIATTVTDVNGGYSFPNLIAGDYTVVEEQPDGYGSTTPNSVDVTITDDTGATVDFGDQQGSIGDFVWDDTDRDGVQDAGEPGIPDITVELLSQTDEVLKTAITDENGHYRFVGIEAGLYGIHVVAPAGWTFTTPGVGDDATNSDVGRETGLAEPIQITLTGDDITQNANVDAGLVPVAVDLAVELTVDPETSWVGGWVTFAGRVGNAGTVTIAGSRTVITVPVQLGIVEITGDGWTCGVAGQVVTCTNDAVLEPGHVTPFVLVKTAVMSTFTDVAATAAVTLINGEADENPLNDTATVTVSATEEQPPPPPVQPGPPLAWTGVSGVLPLLFLGLGILVVGAVTVRMTTRKR</sequence>
<keyword evidence="5" id="KW-0812">Transmembrane</keyword>
<dbReference type="PANTHER" id="PTHR23303:SF15">
    <property type="entry name" value="COLOSSIN-A"/>
    <property type="match status" value="1"/>
</dbReference>
<keyword evidence="3 6" id="KW-0732">Signal</keyword>
<keyword evidence="5" id="KW-1133">Transmembrane helix</keyword>
<feature type="chain" id="PRO_5030936536" evidence="6">
    <location>
        <begin position="34"/>
        <end position="2492"/>
    </location>
</feature>
<feature type="compositionally biased region" description="Gly residues" evidence="4">
    <location>
        <begin position="1957"/>
        <end position="1970"/>
    </location>
</feature>
<feature type="domain" description="SD-repeat containing protein B" evidence="7">
    <location>
        <begin position="1567"/>
        <end position="1647"/>
    </location>
</feature>
<evidence type="ECO:0000256" key="4">
    <source>
        <dbReference type="SAM" id="MobiDB-lite"/>
    </source>
</evidence>
<feature type="domain" description="SD-repeat containing protein B" evidence="7">
    <location>
        <begin position="1474"/>
        <end position="1542"/>
    </location>
</feature>
<proteinExistence type="predicted"/>
<comment type="caution">
    <text evidence="9">The sequence shown here is derived from an EMBL/GenBank/DDBJ whole genome shotgun (WGS) entry which is preliminary data.</text>
</comment>
<evidence type="ECO:0000256" key="3">
    <source>
        <dbReference type="ARBA" id="ARBA00022729"/>
    </source>
</evidence>
<comment type="subcellular location">
    <subcellularLocation>
        <location evidence="1">Secreted</location>
    </subcellularLocation>
</comment>
<feature type="domain" description="SD-repeat containing protein B" evidence="7">
    <location>
        <begin position="2202"/>
        <end position="2315"/>
    </location>
</feature>
<dbReference type="Gene3D" id="2.60.40.10">
    <property type="entry name" value="Immunoglobulins"/>
    <property type="match status" value="17"/>
</dbReference>
<feature type="compositionally biased region" description="Polar residues" evidence="4">
    <location>
        <begin position="702"/>
        <end position="727"/>
    </location>
</feature>
<keyword evidence="5" id="KW-0472">Membrane</keyword>
<dbReference type="RefSeq" id="WP_184665770.1">
    <property type="nucleotide sequence ID" value="NZ_BAABAI010000004.1"/>
</dbReference>
<dbReference type="InterPro" id="IPR047589">
    <property type="entry name" value="DUF11_rpt"/>
</dbReference>
<keyword evidence="10" id="KW-1185">Reference proteome</keyword>
<protein>
    <submittedName>
        <fullName evidence="9">Putative repeat protein (TIGR01451 family)</fullName>
    </submittedName>
</protein>
<dbReference type="InterPro" id="IPR033764">
    <property type="entry name" value="Sdr_B"/>
</dbReference>
<dbReference type="SUPFAM" id="SSF49478">
    <property type="entry name" value="Cna protein B-type domain"/>
    <property type="match status" value="4"/>
</dbReference>
<feature type="domain" description="SD-repeat containing protein B" evidence="7">
    <location>
        <begin position="2107"/>
        <end position="2183"/>
    </location>
</feature>
<dbReference type="SUPFAM" id="SSF49464">
    <property type="entry name" value="Carboxypeptidase regulatory domain-like"/>
    <property type="match status" value="2"/>
</dbReference>
<feature type="domain" description="SD-repeat containing protein B" evidence="7">
    <location>
        <begin position="1355"/>
        <end position="1429"/>
    </location>
</feature>
<feature type="domain" description="SD-repeat containing protein B" evidence="7">
    <location>
        <begin position="1779"/>
        <end position="1858"/>
    </location>
</feature>
<evidence type="ECO:0000256" key="2">
    <source>
        <dbReference type="ARBA" id="ARBA00022525"/>
    </source>
</evidence>
<accession>A0A7W7SXS2</accession>
<reference evidence="9 10" key="1">
    <citation type="submission" date="2020-08" db="EMBL/GenBank/DDBJ databases">
        <title>Sequencing the genomes of 1000 actinobacteria strains.</title>
        <authorList>
            <person name="Klenk H.-P."/>
        </authorList>
    </citation>
    <scope>NUCLEOTIDE SEQUENCE [LARGE SCALE GENOMIC DNA]</scope>
    <source>
        <strain evidence="9 10">DSM 45084</strain>
    </source>
</reference>